<dbReference type="KEGG" id="lch:Lcho_3521"/>
<evidence type="ECO:0000256" key="1">
    <source>
        <dbReference type="ARBA" id="ARBA00022801"/>
    </source>
</evidence>
<sequence>MKIAAIQMVSSPELAHNLERATALVGEAAAAGAELVALPEYFCVMGRHDTDKLAIAETPGSGPIQQRLAELAAKHGIWLIGGTLPLRVDGDADHATNSCLVHGPTGQLVARYDKIHLFRYDDGERRYDEAATLRPGREPVAFEAVGRSGETLRVGLSICYDLRFPELYRALMRPPCDLLVVGAAFTYPTGEAHWELLLRARAVENQCHVLASAQGGRHANGRRTWGHSLVVDPWGRLLGDLAEGEGVVLAEVETRRTTEVRTQLPALQHRVL</sequence>
<proteinExistence type="predicted"/>
<accession>B1Y3S2</accession>
<dbReference type="STRING" id="395495.Lcho_3521"/>
<dbReference type="PANTHER" id="PTHR23088">
    <property type="entry name" value="NITRILASE-RELATED"/>
    <property type="match status" value="1"/>
</dbReference>
<dbReference type="EMBL" id="CP001013">
    <property type="protein sequence ID" value="ACB35775.1"/>
    <property type="molecule type" value="Genomic_DNA"/>
</dbReference>
<dbReference type="InterPro" id="IPR045254">
    <property type="entry name" value="Nit1/2_C-N_Hydrolase"/>
</dbReference>
<organism evidence="3 4">
    <name type="scientific">Leptothrix cholodnii (strain ATCC 51168 / LMG 8142 / SP-6)</name>
    <name type="common">Leptothrix discophora (strain SP-6)</name>
    <dbReference type="NCBI Taxonomy" id="395495"/>
    <lineage>
        <taxon>Bacteria</taxon>
        <taxon>Pseudomonadati</taxon>
        <taxon>Pseudomonadota</taxon>
        <taxon>Betaproteobacteria</taxon>
        <taxon>Burkholderiales</taxon>
        <taxon>Sphaerotilaceae</taxon>
        <taxon>Leptothrix</taxon>
    </lineage>
</organism>
<evidence type="ECO:0000313" key="4">
    <source>
        <dbReference type="Proteomes" id="UP000001693"/>
    </source>
</evidence>
<name>B1Y3S2_LEPCP</name>
<keyword evidence="3" id="KW-0449">Lipoprotein</keyword>
<keyword evidence="3" id="KW-0808">Transferase</keyword>
<dbReference type="HOGENOM" id="CLU_030130_1_2_4"/>
<dbReference type="SUPFAM" id="SSF56317">
    <property type="entry name" value="Carbon-nitrogen hydrolase"/>
    <property type="match status" value="1"/>
</dbReference>
<reference evidence="3 4" key="1">
    <citation type="submission" date="2008-03" db="EMBL/GenBank/DDBJ databases">
        <title>Complete sequence of Leptothrix cholodnii SP-6.</title>
        <authorList>
            <consortium name="US DOE Joint Genome Institute"/>
            <person name="Copeland A."/>
            <person name="Lucas S."/>
            <person name="Lapidus A."/>
            <person name="Glavina del Rio T."/>
            <person name="Dalin E."/>
            <person name="Tice H."/>
            <person name="Bruce D."/>
            <person name="Goodwin L."/>
            <person name="Pitluck S."/>
            <person name="Chertkov O."/>
            <person name="Brettin T."/>
            <person name="Detter J.C."/>
            <person name="Han C."/>
            <person name="Kuske C.R."/>
            <person name="Schmutz J."/>
            <person name="Larimer F."/>
            <person name="Land M."/>
            <person name="Hauser L."/>
            <person name="Kyrpides N."/>
            <person name="Lykidis A."/>
            <person name="Emerson D."/>
            <person name="Richardson P."/>
        </authorList>
    </citation>
    <scope>NUCLEOTIDE SEQUENCE [LARGE SCALE GENOMIC DNA]</scope>
    <source>
        <strain evidence="4">ATCC 51168 / LMG 8142 / SP-6</strain>
    </source>
</reference>
<dbReference type="OrthoDB" id="9811121at2"/>
<dbReference type="GO" id="GO:0016811">
    <property type="term" value="F:hydrolase activity, acting on carbon-nitrogen (but not peptide) bonds, in linear amides"/>
    <property type="evidence" value="ECO:0007669"/>
    <property type="project" value="InterPro"/>
</dbReference>
<dbReference type="CDD" id="cd07572">
    <property type="entry name" value="nit"/>
    <property type="match status" value="1"/>
</dbReference>
<dbReference type="eggNOG" id="COG0388">
    <property type="taxonomic scope" value="Bacteria"/>
</dbReference>
<keyword evidence="3" id="KW-0012">Acyltransferase</keyword>
<keyword evidence="1" id="KW-0378">Hydrolase</keyword>
<dbReference type="PANTHER" id="PTHR23088:SF27">
    <property type="entry name" value="DEAMINATED GLUTATHIONE AMIDASE"/>
    <property type="match status" value="1"/>
</dbReference>
<dbReference type="InterPro" id="IPR003010">
    <property type="entry name" value="C-N_Hydrolase"/>
</dbReference>
<dbReference type="Gene3D" id="3.60.110.10">
    <property type="entry name" value="Carbon-nitrogen hydrolase"/>
    <property type="match status" value="1"/>
</dbReference>
<evidence type="ECO:0000259" key="2">
    <source>
        <dbReference type="PROSITE" id="PS50263"/>
    </source>
</evidence>
<gene>
    <name evidence="3" type="ordered locus">Lcho_3521</name>
</gene>
<dbReference type="RefSeq" id="WP_012348522.1">
    <property type="nucleotide sequence ID" value="NC_010524.1"/>
</dbReference>
<evidence type="ECO:0000313" key="3">
    <source>
        <dbReference type="EMBL" id="ACB35775.1"/>
    </source>
</evidence>
<dbReference type="AlphaFoldDB" id="B1Y3S2"/>
<protein>
    <submittedName>
        <fullName evidence="3">Nitrilase/cyanide hydratase and apolipoprotein N-acyltransferase</fullName>
    </submittedName>
</protein>
<dbReference type="Pfam" id="PF00795">
    <property type="entry name" value="CN_hydrolase"/>
    <property type="match status" value="1"/>
</dbReference>
<keyword evidence="4" id="KW-1185">Reference proteome</keyword>
<dbReference type="GO" id="GO:0016746">
    <property type="term" value="F:acyltransferase activity"/>
    <property type="evidence" value="ECO:0007669"/>
    <property type="project" value="UniProtKB-KW"/>
</dbReference>
<dbReference type="PROSITE" id="PS50263">
    <property type="entry name" value="CN_HYDROLASE"/>
    <property type="match status" value="1"/>
</dbReference>
<dbReference type="InterPro" id="IPR036526">
    <property type="entry name" value="C-N_Hydrolase_sf"/>
</dbReference>
<feature type="domain" description="CN hydrolase" evidence="2">
    <location>
        <begin position="1"/>
        <end position="254"/>
    </location>
</feature>
<dbReference type="Proteomes" id="UP000001693">
    <property type="component" value="Chromosome"/>
</dbReference>